<evidence type="ECO:0000313" key="1">
    <source>
        <dbReference type="EMBL" id="MPN46393.1"/>
    </source>
</evidence>
<reference evidence="1" key="1">
    <citation type="submission" date="2019-08" db="EMBL/GenBank/DDBJ databases">
        <authorList>
            <person name="Kucharzyk K."/>
            <person name="Murdoch R.W."/>
            <person name="Higgins S."/>
            <person name="Loffler F."/>
        </authorList>
    </citation>
    <scope>NUCLEOTIDE SEQUENCE</scope>
</reference>
<dbReference type="InterPro" id="IPR024078">
    <property type="entry name" value="LmbE-like_dom_sf"/>
</dbReference>
<dbReference type="Gene3D" id="3.40.50.10320">
    <property type="entry name" value="LmbE-like"/>
    <property type="match status" value="1"/>
</dbReference>
<dbReference type="InterPro" id="IPR052960">
    <property type="entry name" value="GlcN6P_deaminase-like"/>
</dbReference>
<dbReference type="SUPFAM" id="SSF102588">
    <property type="entry name" value="LmbE-like"/>
    <property type="match status" value="1"/>
</dbReference>
<dbReference type="PANTHER" id="PTHR42892">
    <property type="entry name" value="GLUCOSAMINE-6-PHOSPHATE DEAMINASE-LIKE PROTEIN BT_0258-RELATED"/>
    <property type="match status" value="1"/>
</dbReference>
<sequence length="103" mass="12287">MGELKNESWIKDCRVWLYRGAWQEWDVADADMAVPLSPEEVNIKREAIFKHQSQKDRPLFPGSDKREFWLRAEERNHNTAVLFDKLGMAEYQAIELFVRYNVQ</sequence>
<protein>
    <recommendedName>
        <fullName evidence="2">Glucosamine-6-phosphate deaminase</fullName>
    </recommendedName>
</protein>
<dbReference type="EMBL" id="VSSQ01107019">
    <property type="protein sequence ID" value="MPN46393.1"/>
    <property type="molecule type" value="Genomic_DNA"/>
</dbReference>
<dbReference type="AlphaFoldDB" id="A0A645IGA4"/>
<accession>A0A645IGA4</accession>
<proteinExistence type="predicted"/>
<organism evidence="1">
    <name type="scientific">bioreactor metagenome</name>
    <dbReference type="NCBI Taxonomy" id="1076179"/>
    <lineage>
        <taxon>unclassified sequences</taxon>
        <taxon>metagenomes</taxon>
        <taxon>ecological metagenomes</taxon>
    </lineage>
</organism>
<dbReference type="PANTHER" id="PTHR42892:SF1">
    <property type="entry name" value="GLUCOSAMINE-6-PHOSPHATE ISOMERASE"/>
    <property type="match status" value="1"/>
</dbReference>
<comment type="caution">
    <text evidence="1">The sequence shown here is derived from an EMBL/GenBank/DDBJ whole genome shotgun (WGS) entry which is preliminary data.</text>
</comment>
<evidence type="ECO:0008006" key="2">
    <source>
        <dbReference type="Google" id="ProtNLM"/>
    </source>
</evidence>
<name>A0A645IGA4_9ZZZZ</name>
<gene>
    <name evidence="1" type="ORF">SDC9_193979</name>
</gene>